<evidence type="ECO:0000256" key="2">
    <source>
        <dbReference type="ARBA" id="ARBA00008097"/>
    </source>
</evidence>
<evidence type="ECO:0000313" key="13">
    <source>
        <dbReference type="Proteomes" id="UP000199608"/>
    </source>
</evidence>
<evidence type="ECO:0000259" key="10">
    <source>
        <dbReference type="PROSITE" id="PS51160"/>
    </source>
</evidence>
<dbReference type="GO" id="GO:0008270">
    <property type="term" value="F:zinc ion binding"/>
    <property type="evidence" value="ECO:0007669"/>
    <property type="project" value="UniProtKB-KW"/>
</dbReference>
<name>A0A1H2FRE8_9BACT</name>
<accession>A0A1H2FRE8</accession>
<dbReference type="GO" id="GO:0016743">
    <property type="term" value="F:carboxyl- or carbamoyltransferase activity"/>
    <property type="evidence" value="ECO:0007669"/>
    <property type="project" value="UniProtKB-UniRule"/>
</dbReference>
<dbReference type="Gene3D" id="3.30.110.120">
    <property type="match status" value="1"/>
</dbReference>
<dbReference type="InterPro" id="IPR006070">
    <property type="entry name" value="Sua5-like_dom"/>
</dbReference>
<dbReference type="GO" id="GO:0051604">
    <property type="term" value="P:protein maturation"/>
    <property type="evidence" value="ECO:0007669"/>
    <property type="project" value="TreeGrafter"/>
</dbReference>
<reference evidence="13" key="1">
    <citation type="submission" date="2016-10" db="EMBL/GenBank/DDBJ databases">
        <authorList>
            <person name="Varghese N."/>
            <person name="Submissions S."/>
        </authorList>
    </citation>
    <scope>NUCLEOTIDE SEQUENCE [LARGE SCALE GENOMIC DNA]</scope>
    <source>
        <strain evidence="13">DSM 3384</strain>
    </source>
</reference>
<dbReference type="RefSeq" id="WP_092232804.1">
    <property type="nucleotide sequence ID" value="NZ_FNLL01000004.1"/>
</dbReference>
<comment type="similarity">
    <text evidence="2 8">Belongs to the carbamoyltransferase HypF family.</text>
</comment>
<dbReference type="InterPro" id="IPR001792">
    <property type="entry name" value="Acylphosphatase-like_dom"/>
</dbReference>
<dbReference type="InterPro" id="IPR017968">
    <property type="entry name" value="Acylphosphatase_CS"/>
</dbReference>
<dbReference type="Gene3D" id="3.30.420.360">
    <property type="match status" value="1"/>
</dbReference>
<evidence type="ECO:0000256" key="8">
    <source>
        <dbReference type="PIRNR" id="PIRNR006256"/>
    </source>
</evidence>
<dbReference type="Proteomes" id="UP000199608">
    <property type="component" value="Unassembled WGS sequence"/>
</dbReference>
<dbReference type="GO" id="GO:0003725">
    <property type="term" value="F:double-stranded RNA binding"/>
    <property type="evidence" value="ECO:0007669"/>
    <property type="project" value="InterPro"/>
</dbReference>
<dbReference type="EMBL" id="FNLL01000004">
    <property type="protein sequence ID" value="SDU09909.1"/>
    <property type="molecule type" value="Genomic_DNA"/>
</dbReference>
<dbReference type="PANTHER" id="PTHR42959">
    <property type="entry name" value="CARBAMOYLTRANSFERASE"/>
    <property type="match status" value="1"/>
</dbReference>
<feature type="domain" description="YrdC-like" evidence="11">
    <location>
        <begin position="211"/>
        <end position="403"/>
    </location>
</feature>
<dbReference type="InterPro" id="IPR036046">
    <property type="entry name" value="Acylphosphatase-like_dom_sf"/>
</dbReference>
<feature type="active site" evidence="9">
    <location>
        <position position="46"/>
    </location>
</feature>
<evidence type="ECO:0000256" key="5">
    <source>
        <dbReference type="ARBA" id="ARBA00022771"/>
    </source>
</evidence>
<feature type="active site" evidence="9">
    <location>
        <position position="28"/>
    </location>
</feature>
<dbReference type="PIRSF" id="PIRSF006256">
    <property type="entry name" value="CMPcnvr_hdrg_mat"/>
    <property type="match status" value="1"/>
</dbReference>
<dbReference type="EC" id="6.2.-.-" evidence="8"/>
<dbReference type="GO" id="GO:0003998">
    <property type="term" value="F:acylphosphatase activity"/>
    <property type="evidence" value="ECO:0007669"/>
    <property type="project" value="UniProtKB-EC"/>
</dbReference>
<dbReference type="PROSITE" id="PS00150">
    <property type="entry name" value="ACYLPHOSPHATASE_1"/>
    <property type="match status" value="1"/>
</dbReference>
<keyword evidence="4" id="KW-0479">Metal-binding</keyword>
<dbReference type="FunFam" id="3.30.420.40:FF:000124">
    <property type="entry name" value="Carbamoyltransferase HypF"/>
    <property type="match status" value="1"/>
</dbReference>
<evidence type="ECO:0000313" key="12">
    <source>
        <dbReference type="EMBL" id="SDU09909.1"/>
    </source>
</evidence>
<dbReference type="Pfam" id="PF07503">
    <property type="entry name" value="zf-HYPF"/>
    <property type="match status" value="2"/>
</dbReference>
<dbReference type="SUPFAM" id="SSF55821">
    <property type="entry name" value="YrdC/RibB"/>
    <property type="match status" value="1"/>
</dbReference>
<dbReference type="Pfam" id="PF00708">
    <property type="entry name" value="Acylphosphatase"/>
    <property type="match status" value="1"/>
</dbReference>
<dbReference type="SUPFAM" id="SSF53067">
    <property type="entry name" value="Actin-like ATPase domain"/>
    <property type="match status" value="1"/>
</dbReference>
<keyword evidence="9" id="KW-0378">Hydrolase</keyword>
<dbReference type="InterPro" id="IPR055128">
    <property type="entry name" value="HypF_C_2"/>
</dbReference>
<dbReference type="NCBIfam" id="TIGR00143">
    <property type="entry name" value="hypF"/>
    <property type="match status" value="1"/>
</dbReference>
<dbReference type="UniPathway" id="UPA00335"/>
<evidence type="ECO:0000256" key="4">
    <source>
        <dbReference type="ARBA" id="ARBA00022723"/>
    </source>
</evidence>
<keyword evidence="5" id="KW-0863">Zinc-finger</keyword>
<keyword evidence="3" id="KW-0436">Ligase</keyword>
<dbReference type="Pfam" id="PF01300">
    <property type="entry name" value="Sua5_yciO_yrdC"/>
    <property type="match status" value="1"/>
</dbReference>
<comment type="catalytic activity">
    <reaction evidence="7">
        <text>C-terminal L-cysteinyl-[HypE protein] + carbamoyl phosphate + ATP + H2O = C-terminal S-carboxamide-L-cysteinyl-[HypE protein] + AMP + phosphate + diphosphate + H(+)</text>
        <dbReference type="Rhea" id="RHEA:55636"/>
        <dbReference type="Rhea" id="RHEA-COMP:14247"/>
        <dbReference type="Rhea" id="RHEA-COMP:14392"/>
        <dbReference type="ChEBI" id="CHEBI:15377"/>
        <dbReference type="ChEBI" id="CHEBI:15378"/>
        <dbReference type="ChEBI" id="CHEBI:30616"/>
        <dbReference type="ChEBI" id="CHEBI:33019"/>
        <dbReference type="ChEBI" id="CHEBI:43474"/>
        <dbReference type="ChEBI" id="CHEBI:58228"/>
        <dbReference type="ChEBI" id="CHEBI:76913"/>
        <dbReference type="ChEBI" id="CHEBI:139126"/>
        <dbReference type="ChEBI" id="CHEBI:456215"/>
    </reaction>
</comment>
<dbReference type="Pfam" id="PF22521">
    <property type="entry name" value="HypF_C_2"/>
    <property type="match status" value="1"/>
</dbReference>
<gene>
    <name evidence="12" type="ORF">SAMN04487931_104299</name>
</gene>
<dbReference type="InterPro" id="IPR041440">
    <property type="entry name" value="HypF_C"/>
</dbReference>
<evidence type="ECO:0000259" key="11">
    <source>
        <dbReference type="PROSITE" id="PS51163"/>
    </source>
</evidence>
<dbReference type="InterPro" id="IPR017945">
    <property type="entry name" value="DHBP_synth_RibB-like_a/b_dom"/>
</dbReference>
<dbReference type="InterPro" id="IPR043129">
    <property type="entry name" value="ATPase_NBD"/>
</dbReference>
<keyword evidence="13" id="KW-1185">Reference proteome</keyword>
<dbReference type="InterPro" id="IPR011125">
    <property type="entry name" value="Znf_HypF"/>
</dbReference>
<dbReference type="Gene3D" id="3.90.870.50">
    <property type="match status" value="1"/>
</dbReference>
<dbReference type="PROSITE" id="PS51163">
    <property type="entry name" value="YRDC"/>
    <property type="match status" value="1"/>
</dbReference>
<evidence type="ECO:0000256" key="1">
    <source>
        <dbReference type="ARBA" id="ARBA00004711"/>
    </source>
</evidence>
<dbReference type="Gene3D" id="3.30.420.40">
    <property type="match status" value="1"/>
</dbReference>
<evidence type="ECO:0000256" key="9">
    <source>
        <dbReference type="PROSITE-ProRule" id="PRU00520"/>
    </source>
</evidence>
<keyword evidence="6" id="KW-0862">Zinc</keyword>
<feature type="domain" description="Acylphosphatase-like" evidence="10">
    <location>
        <begin position="13"/>
        <end position="99"/>
    </location>
</feature>
<proteinExistence type="inferred from homology"/>
<comment type="catalytic activity">
    <reaction evidence="9">
        <text>an acyl phosphate + H2O = a carboxylate + phosphate + H(+)</text>
        <dbReference type="Rhea" id="RHEA:14965"/>
        <dbReference type="ChEBI" id="CHEBI:15377"/>
        <dbReference type="ChEBI" id="CHEBI:15378"/>
        <dbReference type="ChEBI" id="CHEBI:29067"/>
        <dbReference type="ChEBI" id="CHEBI:43474"/>
        <dbReference type="ChEBI" id="CHEBI:59918"/>
        <dbReference type="EC" id="3.6.1.7"/>
    </reaction>
</comment>
<dbReference type="AlphaFoldDB" id="A0A1H2FRE8"/>
<dbReference type="PANTHER" id="PTHR42959:SF1">
    <property type="entry name" value="CARBAMOYLTRANSFERASE HYPF"/>
    <property type="match status" value="1"/>
</dbReference>
<evidence type="ECO:0000256" key="7">
    <source>
        <dbReference type="ARBA" id="ARBA00048220"/>
    </source>
</evidence>
<organism evidence="12 13">
    <name type="scientific">Desulfobacula phenolica</name>
    <dbReference type="NCBI Taxonomy" id="90732"/>
    <lineage>
        <taxon>Bacteria</taxon>
        <taxon>Pseudomonadati</taxon>
        <taxon>Thermodesulfobacteriota</taxon>
        <taxon>Desulfobacteria</taxon>
        <taxon>Desulfobacterales</taxon>
        <taxon>Desulfobacteraceae</taxon>
        <taxon>Desulfobacula</taxon>
    </lineage>
</organism>
<comment type="pathway">
    <text evidence="1">Protein modification; [NiFe] hydrogenase maturation.</text>
</comment>
<dbReference type="PROSITE" id="PS51160">
    <property type="entry name" value="ACYLPHOSPHATASE_3"/>
    <property type="match status" value="1"/>
</dbReference>
<dbReference type="InterPro" id="IPR004421">
    <property type="entry name" value="Carbamoyltransferase_HypF"/>
</dbReference>
<dbReference type="SUPFAM" id="SSF54975">
    <property type="entry name" value="Acylphosphatase/BLUF domain-like"/>
    <property type="match status" value="1"/>
</dbReference>
<evidence type="ECO:0000256" key="3">
    <source>
        <dbReference type="ARBA" id="ARBA00022598"/>
    </source>
</evidence>
<dbReference type="Pfam" id="PF17788">
    <property type="entry name" value="HypF_C"/>
    <property type="match status" value="1"/>
</dbReference>
<dbReference type="InterPro" id="IPR051060">
    <property type="entry name" value="Carbamoyltrans_HypF-like"/>
</dbReference>
<sequence>MTVPIALNQTAVAKKLEISGVVQGVGFRPFLFGLADQYHLKGEVFNTSGGIRVIVEGPPEKIERFVDDIYHKSPLLASVTDIKSSDVPPGNFFSFKIENSEVANRRTTLISPDVAICSDCLAEMKDPGNRRHEYEFINCTNCGPRYTIIKDIPYDRSKTSMKSFKMCGKCQQEYDDPLNRRFHAQPNACPVCGPQVFLTDRRGNRINTDSQSAITLAAQYLRQGRIIGIKGLGGFHLACDAANLDAVKQLRQRKNRPHKPFALMAASASILFDHVHVSNREKQLLTSYQRPIVLLKRKYINGDNQKGSVLATDVAFFNKTLGVMLPYAPLHCLLLEKGPSILVMTSGNLSGEPLSIENEDALEAFSHIADYFLLHNRDICFRADDSIARIQAGETRFIRRSRGYAPLPIVINRKMPKILGCGAGFKNAVCLTRGHHAFLSQHIGDLDNMKTHAFYRDSIDHLKNIFDIQPDIIAHDMHHGYMSTDYAKAQNTVKKVAVQHHHAHAAACMAENGLDEEVIAITLDGTGYGTDGHIWGGEILLCTQKAFQRKAHLSYIKMPGGDAAVLEPWRMAASVLFQAFGKDFLQMEIPYIKAMEKEKLSFICGMMEKNLNSPLTSSVGRLFDAVSSLLCVRHTISYESQAAMELEAMADEHPVREGYAFDLVFGKKDVGRGQVFEINLMPCIRQITAELQQNRPVAGISAKFHYTLVQAFAAASLNVSRQTHIQKIILSGGVFHNDIILNTMIRVLEEHNLKVYAHTQVPTGDGGICLGQAVVAAALEGT</sequence>
<protein>
    <recommendedName>
        <fullName evidence="8">Carbamoyltransferase</fullName>
        <ecNumber evidence="8">6.2.-.-</ecNumber>
    </recommendedName>
</protein>
<evidence type="ECO:0000256" key="6">
    <source>
        <dbReference type="ARBA" id="ARBA00022833"/>
    </source>
</evidence>
<dbReference type="GO" id="GO:0016874">
    <property type="term" value="F:ligase activity"/>
    <property type="evidence" value="ECO:0007669"/>
    <property type="project" value="UniProtKB-UniRule"/>
</dbReference>